<protein>
    <submittedName>
        <fullName evidence="1">Uncharacterized protein</fullName>
    </submittedName>
</protein>
<name>A0A7S3FDB0_9VIRI</name>
<proteinExistence type="predicted"/>
<gene>
    <name evidence="1" type="ORF">PSIN1315_LOCUS8288</name>
</gene>
<organism evidence="1">
    <name type="scientific">Prasinoderma singulare</name>
    <dbReference type="NCBI Taxonomy" id="676789"/>
    <lineage>
        <taxon>Eukaryota</taxon>
        <taxon>Viridiplantae</taxon>
        <taxon>Prasinodermophyta</taxon>
        <taxon>Prasinodermophyceae</taxon>
        <taxon>Prasinodermales</taxon>
        <taxon>Prasinodermaceae</taxon>
        <taxon>Prasinoderma</taxon>
    </lineage>
</organism>
<accession>A0A7S3FDB0</accession>
<dbReference type="AlphaFoldDB" id="A0A7S3FDB0"/>
<sequence>MALLCARGVAAALWGGGRLPAHEAAAGARRRERAAGELASYVDETLGPTAAAAALAAGRVAGAAAAATAVAAVERLPSRKRGRGFRLRCVDAMQRAVFPERGARSAGRRRPRASNAR</sequence>
<evidence type="ECO:0000313" key="1">
    <source>
        <dbReference type="EMBL" id="CAE0141300.1"/>
    </source>
</evidence>
<dbReference type="EMBL" id="HBHY01012937">
    <property type="protein sequence ID" value="CAE0141300.1"/>
    <property type="molecule type" value="Transcribed_RNA"/>
</dbReference>
<reference evidence="1" key="1">
    <citation type="submission" date="2021-01" db="EMBL/GenBank/DDBJ databases">
        <authorList>
            <person name="Corre E."/>
            <person name="Pelletier E."/>
            <person name="Niang G."/>
            <person name="Scheremetjew M."/>
            <person name="Finn R."/>
            <person name="Kale V."/>
            <person name="Holt S."/>
            <person name="Cochrane G."/>
            <person name="Meng A."/>
            <person name="Brown T."/>
            <person name="Cohen L."/>
        </authorList>
    </citation>
    <scope>NUCLEOTIDE SEQUENCE</scope>
    <source>
        <strain evidence="1">RCC927</strain>
    </source>
</reference>